<protein>
    <submittedName>
        <fullName evidence="3">PGL/p-HBAD biosynthesis glycosyltransferase/MT3034</fullName>
        <ecNumber evidence="3">2.4.1.-</ecNumber>
    </submittedName>
</protein>
<dbReference type="PANTHER" id="PTHR48043">
    <property type="entry name" value="EG:EG0003.4 PROTEIN-RELATED"/>
    <property type="match status" value="1"/>
</dbReference>
<dbReference type="PANTHER" id="PTHR48043:SF145">
    <property type="entry name" value="FI06409P-RELATED"/>
    <property type="match status" value="1"/>
</dbReference>
<keyword evidence="1 3" id="KW-0328">Glycosyltransferase</keyword>
<accession>A0A1M5ZVW4</accession>
<evidence type="ECO:0000256" key="2">
    <source>
        <dbReference type="ARBA" id="ARBA00022679"/>
    </source>
</evidence>
<dbReference type="GO" id="GO:0008194">
    <property type="term" value="F:UDP-glycosyltransferase activity"/>
    <property type="evidence" value="ECO:0007669"/>
    <property type="project" value="TreeGrafter"/>
</dbReference>
<name>A0A1M5ZVW4_9VIBR</name>
<reference evidence="3 4" key="1">
    <citation type="submission" date="2016-11" db="EMBL/GenBank/DDBJ databases">
        <authorList>
            <person name="Jaros S."/>
            <person name="Januszkiewicz K."/>
            <person name="Wedrychowicz H."/>
        </authorList>
    </citation>
    <scope>NUCLEOTIDE SEQUENCE [LARGE SCALE GENOMIC DNA]</scope>
    <source>
        <strain evidence="3 4">CECT 7868</strain>
    </source>
</reference>
<evidence type="ECO:0000256" key="1">
    <source>
        <dbReference type="ARBA" id="ARBA00022676"/>
    </source>
</evidence>
<organism evidence="3 4">
    <name type="scientific">Vibrio aerogenes CECT 7868</name>
    <dbReference type="NCBI Taxonomy" id="1216006"/>
    <lineage>
        <taxon>Bacteria</taxon>
        <taxon>Pseudomonadati</taxon>
        <taxon>Pseudomonadota</taxon>
        <taxon>Gammaproteobacteria</taxon>
        <taxon>Vibrionales</taxon>
        <taxon>Vibrionaceae</taxon>
        <taxon>Vibrio</taxon>
    </lineage>
</organism>
<dbReference type="AlphaFoldDB" id="A0A1M5ZVW4"/>
<keyword evidence="2 3" id="KW-0808">Transferase</keyword>
<gene>
    <name evidence="3" type="ORF">VA7868_03319</name>
</gene>
<dbReference type="EC" id="2.4.1.-" evidence="3"/>
<dbReference type="SUPFAM" id="SSF53756">
    <property type="entry name" value="UDP-Glycosyltransferase/glycogen phosphorylase"/>
    <property type="match status" value="1"/>
</dbReference>
<keyword evidence="4" id="KW-1185">Reference proteome</keyword>
<evidence type="ECO:0000313" key="4">
    <source>
        <dbReference type="Proteomes" id="UP000184608"/>
    </source>
</evidence>
<evidence type="ECO:0000313" key="3">
    <source>
        <dbReference type="EMBL" id="SHI28411.1"/>
    </source>
</evidence>
<proteinExistence type="predicted"/>
<dbReference type="RefSeq" id="WP_073604949.1">
    <property type="nucleotide sequence ID" value="NZ_FQXZ01000038.1"/>
</dbReference>
<dbReference type="Gene3D" id="3.40.50.2000">
    <property type="entry name" value="Glycogen Phosphorylase B"/>
    <property type="match status" value="2"/>
</dbReference>
<dbReference type="OrthoDB" id="6620093at2"/>
<dbReference type="EMBL" id="FQXZ01000038">
    <property type="protein sequence ID" value="SHI28411.1"/>
    <property type="molecule type" value="Genomic_DNA"/>
</dbReference>
<dbReference type="STRING" id="1216006.VA7868_03319"/>
<sequence length="403" mass="45653">MKLLFIGEAVTLAHVARPWTLACFMAERGYDVHFASEDRFNFLFDNDTPVTRHHLPCRSHESFLEAVENCRPLFESETLIRYVEQETELLKRVKPDVVIGDFRHSLSVSCRVLSVPYVGLNNAYWSPYVVNSVLPVPEHKTIPFSKVGFLNRLMPAITPIVFKLMLSNLNKMRRHYSFSPYKTFREALTDSDLTLYYEPQGFIDMTPLPEHHRFIGSVSWAPKLPLPDFFSQLNPDKPLVYVSLGSSGVHEIEEEIVHDLKACGVNIVVNSRSSYPDVYHASLIPGDLAAEKADLVICNGGSPMAYLALSQGTPVLGIPANNDQLLVMKYVEAKQLGQVVRWREVKEGLLKSVVPDMLNNTRMKNTVKIMAGKLNPELAPYHFEQEMIRLMAQCSIDHHQNAV</sequence>
<dbReference type="InterPro" id="IPR050271">
    <property type="entry name" value="UDP-glycosyltransferase"/>
</dbReference>
<dbReference type="Proteomes" id="UP000184608">
    <property type="component" value="Unassembled WGS sequence"/>
</dbReference>